<evidence type="ECO:0000256" key="4">
    <source>
        <dbReference type="ARBA" id="ARBA00022857"/>
    </source>
</evidence>
<dbReference type="SUPFAM" id="SSF51395">
    <property type="entry name" value="FMN-linked oxidoreductases"/>
    <property type="match status" value="1"/>
</dbReference>
<accession>A0A0A0EN57</accession>
<dbReference type="CDD" id="cd02932">
    <property type="entry name" value="OYE_YqiM_FMN"/>
    <property type="match status" value="1"/>
</dbReference>
<keyword evidence="5" id="KW-0560">Oxidoreductase</keyword>
<dbReference type="Gene3D" id="3.20.20.70">
    <property type="entry name" value="Aldolase class I"/>
    <property type="match status" value="1"/>
</dbReference>
<keyword evidence="8" id="KW-1185">Reference proteome</keyword>
<dbReference type="eggNOG" id="COG1902">
    <property type="taxonomic scope" value="Bacteria"/>
</dbReference>
<keyword evidence="3" id="KW-0288">FMN</keyword>
<evidence type="ECO:0000256" key="3">
    <source>
        <dbReference type="ARBA" id="ARBA00022643"/>
    </source>
</evidence>
<dbReference type="AlphaFoldDB" id="A0A0A0EN57"/>
<dbReference type="EMBL" id="AVPS01000003">
    <property type="protein sequence ID" value="KGM52376.1"/>
    <property type="molecule type" value="Genomic_DNA"/>
</dbReference>
<reference evidence="7 8" key="1">
    <citation type="submission" date="2013-08" db="EMBL/GenBank/DDBJ databases">
        <title>Genome sequencing of Lysobacter.</title>
        <authorList>
            <person name="Zhang S."/>
            <person name="Wang G."/>
        </authorList>
    </citation>
    <scope>NUCLEOTIDE SEQUENCE [LARGE SCALE GENOMIC DNA]</scope>
    <source>
        <strain evidence="7 8">Ko07</strain>
    </source>
</reference>
<dbReference type="Pfam" id="PF00724">
    <property type="entry name" value="Oxidored_FMN"/>
    <property type="match status" value="1"/>
</dbReference>
<evidence type="ECO:0000256" key="2">
    <source>
        <dbReference type="ARBA" id="ARBA00022630"/>
    </source>
</evidence>
<dbReference type="GO" id="GO:0050661">
    <property type="term" value="F:NADP binding"/>
    <property type="evidence" value="ECO:0007669"/>
    <property type="project" value="InterPro"/>
</dbReference>
<evidence type="ECO:0000313" key="7">
    <source>
        <dbReference type="EMBL" id="KGM52376.1"/>
    </source>
</evidence>
<comment type="caution">
    <text evidence="7">The sequence shown here is derived from an EMBL/GenBank/DDBJ whole genome shotgun (WGS) entry which is preliminary data.</text>
</comment>
<dbReference type="InterPro" id="IPR044152">
    <property type="entry name" value="YqjM-like"/>
</dbReference>
<keyword evidence="2" id="KW-0285">Flavoprotein</keyword>
<protein>
    <submittedName>
        <fullName evidence="7">Oxidoreductase</fullName>
    </submittedName>
</protein>
<dbReference type="GO" id="GO:0010181">
    <property type="term" value="F:FMN binding"/>
    <property type="evidence" value="ECO:0007669"/>
    <property type="project" value="InterPro"/>
</dbReference>
<dbReference type="InterPro" id="IPR013785">
    <property type="entry name" value="Aldolase_TIM"/>
</dbReference>
<dbReference type="InterPro" id="IPR001155">
    <property type="entry name" value="OxRdtase_FMN_N"/>
</dbReference>
<evidence type="ECO:0000313" key="8">
    <source>
        <dbReference type="Proteomes" id="UP000030017"/>
    </source>
</evidence>
<evidence type="ECO:0000256" key="1">
    <source>
        <dbReference type="ARBA" id="ARBA00001917"/>
    </source>
</evidence>
<proteinExistence type="predicted"/>
<keyword evidence="4" id="KW-0521">NADP</keyword>
<organism evidence="7 8">
    <name type="scientific">Lysobacter concretionis Ko07 = DSM 16239</name>
    <dbReference type="NCBI Taxonomy" id="1122185"/>
    <lineage>
        <taxon>Bacteria</taxon>
        <taxon>Pseudomonadati</taxon>
        <taxon>Pseudomonadota</taxon>
        <taxon>Gammaproteobacteria</taxon>
        <taxon>Lysobacterales</taxon>
        <taxon>Lysobacteraceae</taxon>
        <taxon>Novilysobacter</taxon>
    </lineage>
</organism>
<dbReference type="STRING" id="1122185.N792_04590"/>
<dbReference type="GO" id="GO:0003959">
    <property type="term" value="F:NADPH dehydrogenase activity"/>
    <property type="evidence" value="ECO:0007669"/>
    <property type="project" value="InterPro"/>
</dbReference>
<comment type="cofactor">
    <cofactor evidence="1">
        <name>FMN</name>
        <dbReference type="ChEBI" id="CHEBI:58210"/>
    </cofactor>
</comment>
<dbReference type="Proteomes" id="UP000030017">
    <property type="component" value="Unassembled WGS sequence"/>
</dbReference>
<name>A0A0A0EN57_9GAMM</name>
<gene>
    <name evidence="7" type="ORF">N792_04590</name>
</gene>
<dbReference type="PANTHER" id="PTHR43303">
    <property type="entry name" value="NADPH DEHYDROGENASE C23G7.10C-RELATED"/>
    <property type="match status" value="1"/>
</dbReference>
<dbReference type="PANTHER" id="PTHR43303:SF4">
    <property type="entry name" value="NADPH DEHYDROGENASE C23G7.10C-RELATED"/>
    <property type="match status" value="1"/>
</dbReference>
<sequence>MSHLFEPLQQRSVAFRNRLAVSPMCQYSARDGMPDDWHLVHLGSRAVGGAAAVIAEATAIAPEGRISPADTGIWNDAQADAWARIAGFIEAQGAVAGIQLAHAGRKASTHAPWLGRGAVPAQDGGWVPVAPSALAFDAHYAQPRALDRAGIARVIEDFALAARRSLKAGFRLLEVHAAHGYLLHQFLSPLSNRREDDYGGSFQNRVRLLCVVLDAVRHEWPQELPVWVRISATDWADGGWDIEQSVALSRLLAGHGVDLVDVSSGGLVPDVEIPLEPGYQAPFAARIRREAGIATGAVGLITDAQYADALVATGEADMVLLARELLRDPYFPQRAARQLGAEMPVPVQYQRAW</sequence>
<feature type="domain" description="NADH:flavin oxidoreductase/NADH oxidase N-terminal" evidence="6">
    <location>
        <begin position="4"/>
        <end position="339"/>
    </location>
</feature>
<evidence type="ECO:0000259" key="6">
    <source>
        <dbReference type="Pfam" id="PF00724"/>
    </source>
</evidence>
<evidence type="ECO:0000256" key="5">
    <source>
        <dbReference type="ARBA" id="ARBA00023002"/>
    </source>
</evidence>